<dbReference type="SUPFAM" id="SSF103647">
    <property type="entry name" value="TSP type-3 repeat"/>
    <property type="match status" value="1"/>
</dbReference>
<dbReference type="RefSeq" id="WP_142094690.1">
    <property type="nucleotide sequence ID" value="NZ_VIGH01000001.1"/>
</dbReference>
<feature type="region of interest" description="Disordered" evidence="1">
    <location>
        <begin position="20"/>
        <end position="151"/>
    </location>
</feature>
<evidence type="ECO:0000256" key="1">
    <source>
        <dbReference type="SAM" id="MobiDB-lite"/>
    </source>
</evidence>
<comment type="caution">
    <text evidence="2">The sequence shown here is derived from an EMBL/GenBank/DDBJ whole genome shotgun (WGS) entry which is preliminary data.</text>
</comment>
<reference evidence="2 3" key="1">
    <citation type="submission" date="2019-06" db="EMBL/GenBank/DDBJ databases">
        <title>Rhodococcus spaelei sp. nov., isolated from a cave.</title>
        <authorList>
            <person name="Lee S.D."/>
        </authorList>
    </citation>
    <scope>NUCLEOTIDE SEQUENCE [LARGE SCALE GENOMIC DNA]</scope>
    <source>
        <strain evidence="2 3">C9-5</strain>
    </source>
</reference>
<evidence type="ECO:0000313" key="3">
    <source>
        <dbReference type="Proteomes" id="UP000316256"/>
    </source>
</evidence>
<dbReference type="EMBL" id="VIGH01000001">
    <property type="protein sequence ID" value="TQF74604.1"/>
    <property type="molecule type" value="Genomic_DNA"/>
</dbReference>
<dbReference type="AlphaFoldDB" id="A0A541BQM2"/>
<protein>
    <submittedName>
        <fullName evidence="2">Uncharacterized protein</fullName>
    </submittedName>
</protein>
<dbReference type="OrthoDB" id="4411378at2"/>
<gene>
    <name evidence="2" type="ORF">FK531_00370</name>
</gene>
<dbReference type="Proteomes" id="UP000316256">
    <property type="component" value="Unassembled WGS sequence"/>
</dbReference>
<accession>A0A541BQM2</accession>
<keyword evidence="3" id="KW-1185">Reference proteome</keyword>
<sequence>MSNTDEYTEADAAEYEAKLNDIATDPTLSPDEKFDAASDALSEELEQIANSTGAPAATATATATAPEETTVTDPNQKLDDIDATLEDLGSIGADSAPADSGVVGDPETASYSTTTTTSATTSATTSVTTSAEGAPAEPAPAATATPDLNTAIGVDGNVDYYSPRDVDRDGNVDVIHSRVDGIDTITHVDDDGNITLVEQDTDHNGTYETAAAPRADGTIRVAEDLDDDGAVDLATFHDPATGRPVREDEIDGARITASQFDTDGDGQPDVHLVDSNGDGRFDTVALDTDGDGIVNATLVDTDGDGKFDLVTSDDDNDGSQETYLTAADNGVGSLGDISTFESLIPADDSYHTQSGANSYEPPAAHEVPGDLV</sequence>
<proteinExistence type="predicted"/>
<feature type="compositionally biased region" description="Low complexity" evidence="1">
    <location>
        <begin position="108"/>
        <end position="146"/>
    </location>
</feature>
<dbReference type="InterPro" id="IPR028974">
    <property type="entry name" value="TSP_type-3_rpt"/>
</dbReference>
<feature type="compositionally biased region" description="Low complexity" evidence="1">
    <location>
        <begin position="52"/>
        <end position="69"/>
    </location>
</feature>
<evidence type="ECO:0000313" key="2">
    <source>
        <dbReference type="EMBL" id="TQF74604.1"/>
    </source>
</evidence>
<name>A0A541BQM2_9NOCA</name>
<dbReference type="GO" id="GO:0005509">
    <property type="term" value="F:calcium ion binding"/>
    <property type="evidence" value="ECO:0007669"/>
    <property type="project" value="InterPro"/>
</dbReference>
<organism evidence="2 3">
    <name type="scientific">Rhodococcus spelaei</name>
    <dbReference type="NCBI Taxonomy" id="2546320"/>
    <lineage>
        <taxon>Bacteria</taxon>
        <taxon>Bacillati</taxon>
        <taxon>Actinomycetota</taxon>
        <taxon>Actinomycetes</taxon>
        <taxon>Mycobacteriales</taxon>
        <taxon>Nocardiaceae</taxon>
        <taxon>Rhodococcus</taxon>
    </lineage>
</organism>
<feature type="region of interest" description="Disordered" evidence="1">
    <location>
        <begin position="348"/>
        <end position="372"/>
    </location>
</feature>